<dbReference type="GO" id="GO:0005524">
    <property type="term" value="F:ATP binding"/>
    <property type="evidence" value="ECO:0007669"/>
    <property type="project" value="UniProtKB-KW"/>
</dbReference>
<evidence type="ECO:0000256" key="3">
    <source>
        <dbReference type="ARBA" id="ARBA00022692"/>
    </source>
</evidence>
<dbReference type="InterPro" id="IPR039421">
    <property type="entry name" value="Type_1_exporter"/>
</dbReference>
<dbReference type="EMBL" id="CP006682">
    <property type="protein sequence ID" value="AHB36598.1"/>
    <property type="molecule type" value="Genomic_DNA"/>
</dbReference>
<evidence type="ECO:0000256" key="7">
    <source>
        <dbReference type="ARBA" id="ARBA00023136"/>
    </source>
</evidence>
<keyword evidence="3 8" id="KW-0812">Transmembrane</keyword>
<evidence type="ECO:0000256" key="5">
    <source>
        <dbReference type="ARBA" id="ARBA00022840"/>
    </source>
</evidence>
<dbReference type="OrthoDB" id="9763744at2"/>
<dbReference type="PATRIC" id="fig|1276258.3.peg.765"/>
<keyword evidence="5 11" id="KW-0067">ATP-binding</keyword>
<dbReference type="InterPro" id="IPR011527">
    <property type="entry name" value="ABC1_TM_dom"/>
</dbReference>
<dbReference type="STRING" id="1276258.SAPIS_v1c07530"/>
<dbReference type="InterPro" id="IPR003439">
    <property type="entry name" value="ABC_transporter-like_ATP-bd"/>
</dbReference>
<dbReference type="SUPFAM" id="SSF52540">
    <property type="entry name" value="P-loop containing nucleoside triphosphate hydrolases"/>
    <property type="match status" value="1"/>
</dbReference>
<dbReference type="Gene3D" id="3.40.50.300">
    <property type="entry name" value="P-loop containing nucleotide triphosphate hydrolases"/>
    <property type="match status" value="1"/>
</dbReference>
<dbReference type="KEGG" id="sapi:SAPIS_v1c07530"/>
<evidence type="ECO:0000259" key="10">
    <source>
        <dbReference type="PROSITE" id="PS50929"/>
    </source>
</evidence>
<dbReference type="InterPro" id="IPR003593">
    <property type="entry name" value="AAA+_ATPase"/>
</dbReference>
<keyword evidence="6 8" id="KW-1133">Transmembrane helix</keyword>
<feature type="transmembrane region" description="Helical" evidence="8">
    <location>
        <begin position="76"/>
        <end position="102"/>
    </location>
</feature>
<dbReference type="eggNOG" id="COG1132">
    <property type="taxonomic scope" value="Bacteria"/>
</dbReference>
<feature type="transmembrane region" description="Helical" evidence="8">
    <location>
        <begin position="20"/>
        <end position="43"/>
    </location>
</feature>
<dbReference type="Gene3D" id="1.20.1560.10">
    <property type="entry name" value="ABC transporter type 1, transmembrane domain"/>
    <property type="match status" value="1"/>
</dbReference>
<comment type="similarity">
    <text evidence="2">Belongs to the ABC transporter superfamily.</text>
</comment>
<accession>V5RJG0</accession>
<reference evidence="11 12" key="1">
    <citation type="journal article" date="2014" name="Genome Announc.">
        <title>Complete Genome Sequence of Spiroplasma apis B31T (ATCC 33834), a Bacterium Associated with May Disease of Honeybees (Apis mellifera).</title>
        <authorList>
            <person name="Ku C."/>
            <person name="Lo W.S."/>
            <person name="Chen L.L."/>
            <person name="Kuo C.H."/>
        </authorList>
    </citation>
    <scope>NUCLEOTIDE SEQUENCE [LARGE SCALE GENOMIC DNA]</scope>
    <source>
        <strain evidence="11">B31</strain>
    </source>
</reference>
<feature type="domain" description="ABC transporter" evidence="9">
    <location>
        <begin position="358"/>
        <end position="596"/>
    </location>
</feature>
<gene>
    <name evidence="11" type="ORF">SAPIS_v1c07530</name>
</gene>
<feature type="transmembrane region" description="Helical" evidence="8">
    <location>
        <begin position="178"/>
        <end position="197"/>
    </location>
</feature>
<dbReference type="InterPro" id="IPR027417">
    <property type="entry name" value="P-loop_NTPase"/>
</dbReference>
<dbReference type="Pfam" id="PF00005">
    <property type="entry name" value="ABC_tran"/>
    <property type="match status" value="1"/>
</dbReference>
<dbReference type="SMART" id="SM00382">
    <property type="entry name" value="AAA"/>
    <property type="match status" value="1"/>
</dbReference>
<sequence length="601" mass="67999">MKKQGGAMLKTIAHYYKKEWRLTAIMLFLIMIIVSCAVMFPLLTQQMIMAVRVASGGKEVISSGIISYWGLSWVTLIYISLGVIITYGVSSYIYDFIAYIMGKRIEISLRNRSLESLVRQDISYYSNKKIGSILTKVISDTQIVGDQAVQVPLQFGISFFEILASAIMMFILSWQLAAITMTIFLLIMIVMAFCYLATRRKFHKVREVITEINGNVTDRVATIRLIKSNGTENYETDRFHRVHQNYYKKSIVIGKIQSFMLTTMWAGIFVLQFSVIIFSMILFGGKSGGVTFFDTTFIAFTLAQQIMIGPLFQIMNALFGLSQATVAAQRVDDTINVTSILDPHYNSGIKIDKLKGKIIFDEIEFRYPEKPKKIILPKFSFVFEEGKSYAFVGETGSGKSTIAKLLLRFYDPSEGKIIINDNINLKDINLESYLAHIGYVEQEPQILYGDVYENIRYGCFGASDNEVMEAAKKAELHELVLTWPDGYDTILGERGFMLSGGQKQRLVIARMFLKNPKVLILDEATSALDNIVEQEIQQKLDDLMRGRTTISIAHRLSTIKNCDEIVVLGKNGQGIVQRGDFETLKKVKGHFQNLYKAGLME</sequence>
<dbReference type="RefSeq" id="WP_023789847.1">
    <property type="nucleotide sequence ID" value="NC_022998.1"/>
</dbReference>
<dbReference type="GO" id="GO:0015421">
    <property type="term" value="F:ABC-type oligopeptide transporter activity"/>
    <property type="evidence" value="ECO:0007669"/>
    <property type="project" value="TreeGrafter"/>
</dbReference>
<dbReference type="GO" id="GO:0016887">
    <property type="term" value="F:ATP hydrolysis activity"/>
    <property type="evidence" value="ECO:0007669"/>
    <property type="project" value="InterPro"/>
</dbReference>
<organism evidence="11 12">
    <name type="scientific">Spiroplasma apis B31</name>
    <dbReference type="NCBI Taxonomy" id="1276258"/>
    <lineage>
        <taxon>Bacteria</taxon>
        <taxon>Bacillati</taxon>
        <taxon>Mycoplasmatota</taxon>
        <taxon>Mollicutes</taxon>
        <taxon>Entomoplasmatales</taxon>
        <taxon>Spiroplasmataceae</taxon>
        <taxon>Spiroplasma</taxon>
    </lineage>
</organism>
<proteinExistence type="inferred from homology"/>
<evidence type="ECO:0000256" key="6">
    <source>
        <dbReference type="ARBA" id="ARBA00022989"/>
    </source>
</evidence>
<keyword evidence="4" id="KW-0547">Nucleotide-binding</keyword>
<dbReference type="AlphaFoldDB" id="V5RJG0"/>
<evidence type="ECO:0000256" key="8">
    <source>
        <dbReference type="SAM" id="Phobius"/>
    </source>
</evidence>
<dbReference type="PROSITE" id="PS50929">
    <property type="entry name" value="ABC_TM1F"/>
    <property type="match status" value="1"/>
</dbReference>
<feature type="transmembrane region" description="Helical" evidence="8">
    <location>
        <begin position="151"/>
        <end position="172"/>
    </location>
</feature>
<evidence type="ECO:0000256" key="2">
    <source>
        <dbReference type="ARBA" id="ARBA00005417"/>
    </source>
</evidence>
<dbReference type="PANTHER" id="PTHR43394:SF1">
    <property type="entry name" value="ATP-BINDING CASSETTE SUB-FAMILY B MEMBER 10, MITOCHONDRIAL"/>
    <property type="match status" value="1"/>
</dbReference>
<dbReference type="PROSITE" id="PS00211">
    <property type="entry name" value="ABC_TRANSPORTER_1"/>
    <property type="match status" value="1"/>
</dbReference>
<dbReference type="FunFam" id="3.40.50.300:FF:000218">
    <property type="entry name" value="Multidrug ABC transporter ATP-binding protein"/>
    <property type="match status" value="1"/>
</dbReference>
<dbReference type="InterPro" id="IPR017871">
    <property type="entry name" value="ABC_transporter-like_CS"/>
</dbReference>
<dbReference type="InterPro" id="IPR036640">
    <property type="entry name" value="ABC1_TM_sf"/>
</dbReference>
<dbReference type="Proteomes" id="UP000018550">
    <property type="component" value="Chromosome"/>
</dbReference>
<evidence type="ECO:0000256" key="1">
    <source>
        <dbReference type="ARBA" id="ARBA00004651"/>
    </source>
</evidence>
<evidence type="ECO:0000313" key="12">
    <source>
        <dbReference type="Proteomes" id="UP000018550"/>
    </source>
</evidence>
<evidence type="ECO:0000313" key="11">
    <source>
        <dbReference type="EMBL" id="AHB36598.1"/>
    </source>
</evidence>
<feature type="transmembrane region" description="Helical" evidence="8">
    <location>
        <begin position="259"/>
        <end position="285"/>
    </location>
</feature>
<evidence type="ECO:0000259" key="9">
    <source>
        <dbReference type="PROSITE" id="PS50893"/>
    </source>
</evidence>
<dbReference type="CDD" id="cd07346">
    <property type="entry name" value="ABC_6TM_exporters"/>
    <property type="match status" value="1"/>
</dbReference>
<dbReference type="SUPFAM" id="SSF90123">
    <property type="entry name" value="ABC transporter transmembrane region"/>
    <property type="match status" value="1"/>
</dbReference>
<name>V5RJG0_SPIAP</name>
<keyword evidence="12" id="KW-1185">Reference proteome</keyword>
<feature type="domain" description="ABC transmembrane type-1" evidence="10">
    <location>
        <begin position="24"/>
        <end position="323"/>
    </location>
</feature>
<dbReference type="GO" id="GO:0005886">
    <property type="term" value="C:plasma membrane"/>
    <property type="evidence" value="ECO:0007669"/>
    <property type="project" value="UniProtKB-SubCell"/>
</dbReference>
<evidence type="ECO:0000256" key="4">
    <source>
        <dbReference type="ARBA" id="ARBA00022741"/>
    </source>
</evidence>
<dbReference type="HOGENOM" id="CLU_000604_84_3_14"/>
<protein>
    <submittedName>
        <fullName evidence="11">ABC transporter ATP-binding protein</fullName>
    </submittedName>
</protein>
<dbReference type="Pfam" id="PF00664">
    <property type="entry name" value="ABC_membrane"/>
    <property type="match status" value="1"/>
</dbReference>
<dbReference type="PROSITE" id="PS50893">
    <property type="entry name" value="ABC_TRANSPORTER_2"/>
    <property type="match status" value="1"/>
</dbReference>
<feature type="transmembrane region" description="Helical" evidence="8">
    <location>
        <begin position="297"/>
        <end position="321"/>
    </location>
</feature>
<comment type="subcellular location">
    <subcellularLocation>
        <location evidence="1">Cell membrane</location>
        <topology evidence="1">Multi-pass membrane protein</topology>
    </subcellularLocation>
</comment>
<dbReference type="PANTHER" id="PTHR43394">
    <property type="entry name" value="ATP-DEPENDENT PERMEASE MDL1, MITOCHONDRIAL"/>
    <property type="match status" value="1"/>
</dbReference>
<keyword evidence="7 8" id="KW-0472">Membrane</keyword>